<feature type="domain" description="OmpR/PhoB-type" evidence="11">
    <location>
        <begin position="133"/>
        <end position="232"/>
    </location>
</feature>
<keyword evidence="3" id="KW-0902">Two-component regulatory system</keyword>
<evidence type="ECO:0000256" key="9">
    <source>
        <dbReference type="PROSITE-ProRule" id="PRU01091"/>
    </source>
</evidence>
<dbReference type="InterPro" id="IPR001789">
    <property type="entry name" value="Sig_transdc_resp-reg_receiver"/>
</dbReference>
<evidence type="ECO:0000256" key="3">
    <source>
        <dbReference type="ARBA" id="ARBA00023012"/>
    </source>
</evidence>
<evidence type="ECO:0000256" key="1">
    <source>
        <dbReference type="ARBA" id="ARBA00018672"/>
    </source>
</evidence>
<dbReference type="CDD" id="cd17574">
    <property type="entry name" value="REC_OmpR"/>
    <property type="match status" value="1"/>
</dbReference>
<dbReference type="Gene3D" id="3.40.50.2300">
    <property type="match status" value="1"/>
</dbReference>
<accession>A0A9D1RAT5</accession>
<evidence type="ECO:0000256" key="8">
    <source>
        <dbReference type="PROSITE-ProRule" id="PRU00169"/>
    </source>
</evidence>
<keyword evidence="6" id="KW-0804">Transcription</keyword>
<dbReference type="InterPro" id="IPR036388">
    <property type="entry name" value="WH-like_DNA-bd_sf"/>
</dbReference>
<dbReference type="InterPro" id="IPR011006">
    <property type="entry name" value="CheY-like_superfamily"/>
</dbReference>
<dbReference type="GO" id="GO:0000156">
    <property type="term" value="F:phosphorelay response regulator activity"/>
    <property type="evidence" value="ECO:0007669"/>
    <property type="project" value="TreeGrafter"/>
</dbReference>
<evidence type="ECO:0000256" key="2">
    <source>
        <dbReference type="ARBA" id="ARBA00022553"/>
    </source>
</evidence>
<dbReference type="FunFam" id="3.40.50.2300:FF:000001">
    <property type="entry name" value="DNA-binding response regulator PhoB"/>
    <property type="match status" value="1"/>
</dbReference>
<feature type="domain" description="Response regulatory" evidence="10">
    <location>
        <begin position="3"/>
        <end position="116"/>
    </location>
</feature>
<evidence type="ECO:0000313" key="12">
    <source>
        <dbReference type="EMBL" id="HIW84906.1"/>
    </source>
</evidence>
<dbReference type="InterPro" id="IPR039420">
    <property type="entry name" value="WalR-like"/>
</dbReference>
<evidence type="ECO:0000259" key="10">
    <source>
        <dbReference type="PROSITE" id="PS50110"/>
    </source>
</evidence>
<dbReference type="GO" id="GO:0005829">
    <property type="term" value="C:cytosol"/>
    <property type="evidence" value="ECO:0007669"/>
    <property type="project" value="TreeGrafter"/>
</dbReference>
<gene>
    <name evidence="12" type="ORF">IAA48_00255</name>
</gene>
<keyword evidence="4" id="KW-0805">Transcription regulation</keyword>
<dbReference type="GO" id="GO:0000976">
    <property type="term" value="F:transcription cis-regulatory region binding"/>
    <property type="evidence" value="ECO:0007669"/>
    <property type="project" value="TreeGrafter"/>
</dbReference>
<keyword evidence="2 8" id="KW-0597">Phosphoprotein</keyword>
<dbReference type="EMBL" id="DXGE01000001">
    <property type="protein sequence ID" value="HIW84906.1"/>
    <property type="molecule type" value="Genomic_DNA"/>
</dbReference>
<dbReference type="PANTHER" id="PTHR48111:SF26">
    <property type="entry name" value="STAGE 0 SPORULATION PROTEIN A HOMOLOG"/>
    <property type="match status" value="1"/>
</dbReference>
<dbReference type="GO" id="GO:0032993">
    <property type="term" value="C:protein-DNA complex"/>
    <property type="evidence" value="ECO:0007669"/>
    <property type="project" value="TreeGrafter"/>
</dbReference>
<dbReference type="Gene3D" id="1.10.10.10">
    <property type="entry name" value="Winged helix-like DNA-binding domain superfamily/Winged helix DNA-binding domain"/>
    <property type="match status" value="1"/>
</dbReference>
<evidence type="ECO:0000313" key="13">
    <source>
        <dbReference type="Proteomes" id="UP000824205"/>
    </source>
</evidence>
<comment type="function">
    <text evidence="7">May play the central regulatory role in sporulation. It may be an element of the effector pathway responsible for the activation of sporulation genes in response to nutritional stress. Spo0A may act in concert with spo0H (a sigma factor) to control the expression of some genes that are critical to the sporulation process.</text>
</comment>
<dbReference type="PROSITE" id="PS50110">
    <property type="entry name" value="RESPONSE_REGULATORY"/>
    <property type="match status" value="1"/>
</dbReference>
<dbReference type="Gene3D" id="6.10.250.690">
    <property type="match status" value="1"/>
</dbReference>
<name>A0A9D1RAT5_9FIRM</name>
<sequence length="232" mass="26154">MKKILIIEDDANICALERDYLEANGFEVSTAANGTTGLEAALTNNYDLILLDIMLPGTDGMEVCRRIRESKDIPILLVSAKKEDLDKITGLGYGADDYIVKPFSPKELVARVIAHISRYERLTAKNENSFAEAKTIEADGLKLDGRSRRAFVNSTELNLTNKEFDLLYFLASSPDTVFSKEDLFSKIWNYDSIGETSTVTVHVNRIRDKIKEVDPSMDFIHTVWGKGYRFNK</sequence>
<dbReference type="FunFam" id="1.10.10.10:FF:000018">
    <property type="entry name" value="DNA-binding response regulator ResD"/>
    <property type="match status" value="1"/>
</dbReference>
<dbReference type="PROSITE" id="PS51755">
    <property type="entry name" value="OMPR_PHOB"/>
    <property type="match status" value="1"/>
</dbReference>
<protein>
    <recommendedName>
        <fullName evidence="1">Stage 0 sporulation protein A homolog</fullName>
    </recommendedName>
</protein>
<evidence type="ECO:0000256" key="5">
    <source>
        <dbReference type="ARBA" id="ARBA00023125"/>
    </source>
</evidence>
<reference evidence="12" key="1">
    <citation type="journal article" date="2021" name="PeerJ">
        <title>Extensive microbial diversity within the chicken gut microbiome revealed by metagenomics and culture.</title>
        <authorList>
            <person name="Gilroy R."/>
            <person name="Ravi A."/>
            <person name="Getino M."/>
            <person name="Pursley I."/>
            <person name="Horton D.L."/>
            <person name="Alikhan N.F."/>
            <person name="Baker D."/>
            <person name="Gharbi K."/>
            <person name="Hall N."/>
            <person name="Watson M."/>
            <person name="Adriaenssens E.M."/>
            <person name="Foster-Nyarko E."/>
            <person name="Jarju S."/>
            <person name="Secka A."/>
            <person name="Antonio M."/>
            <person name="Oren A."/>
            <person name="Chaudhuri R.R."/>
            <person name="La Ragione R."/>
            <person name="Hildebrand F."/>
            <person name="Pallen M.J."/>
        </authorList>
    </citation>
    <scope>NUCLEOTIDE SEQUENCE</scope>
    <source>
        <strain evidence="12">421</strain>
    </source>
</reference>
<dbReference type="SMART" id="SM00862">
    <property type="entry name" value="Trans_reg_C"/>
    <property type="match status" value="1"/>
</dbReference>
<dbReference type="AlphaFoldDB" id="A0A9D1RAT5"/>
<comment type="caution">
    <text evidence="12">The sequence shown here is derived from an EMBL/GenBank/DDBJ whole genome shotgun (WGS) entry which is preliminary data.</text>
</comment>
<keyword evidence="5 9" id="KW-0238">DNA-binding</keyword>
<dbReference type="PANTHER" id="PTHR48111">
    <property type="entry name" value="REGULATOR OF RPOS"/>
    <property type="match status" value="1"/>
</dbReference>
<dbReference type="CDD" id="cd00383">
    <property type="entry name" value="trans_reg_C"/>
    <property type="match status" value="1"/>
</dbReference>
<dbReference type="Pfam" id="PF00486">
    <property type="entry name" value="Trans_reg_C"/>
    <property type="match status" value="1"/>
</dbReference>
<dbReference type="SMART" id="SM00448">
    <property type="entry name" value="REC"/>
    <property type="match status" value="1"/>
</dbReference>
<reference evidence="12" key="2">
    <citation type="submission" date="2021-04" db="EMBL/GenBank/DDBJ databases">
        <authorList>
            <person name="Gilroy R."/>
        </authorList>
    </citation>
    <scope>NUCLEOTIDE SEQUENCE</scope>
    <source>
        <strain evidence="12">421</strain>
    </source>
</reference>
<feature type="modified residue" description="4-aspartylphosphate" evidence="8">
    <location>
        <position position="52"/>
    </location>
</feature>
<organism evidence="12 13">
    <name type="scientific">Candidatus Eubacterium faecipullorum</name>
    <dbReference type="NCBI Taxonomy" id="2838571"/>
    <lineage>
        <taxon>Bacteria</taxon>
        <taxon>Bacillati</taxon>
        <taxon>Bacillota</taxon>
        <taxon>Clostridia</taxon>
        <taxon>Eubacteriales</taxon>
        <taxon>Eubacteriaceae</taxon>
        <taxon>Eubacterium</taxon>
    </lineage>
</organism>
<dbReference type="GO" id="GO:0006355">
    <property type="term" value="P:regulation of DNA-templated transcription"/>
    <property type="evidence" value="ECO:0007669"/>
    <property type="project" value="InterPro"/>
</dbReference>
<proteinExistence type="predicted"/>
<evidence type="ECO:0000259" key="11">
    <source>
        <dbReference type="PROSITE" id="PS51755"/>
    </source>
</evidence>
<evidence type="ECO:0000256" key="4">
    <source>
        <dbReference type="ARBA" id="ARBA00023015"/>
    </source>
</evidence>
<dbReference type="InterPro" id="IPR001867">
    <property type="entry name" value="OmpR/PhoB-type_DNA-bd"/>
</dbReference>
<dbReference type="Pfam" id="PF00072">
    <property type="entry name" value="Response_reg"/>
    <property type="match status" value="1"/>
</dbReference>
<feature type="DNA-binding region" description="OmpR/PhoB-type" evidence="9">
    <location>
        <begin position="133"/>
        <end position="232"/>
    </location>
</feature>
<dbReference type="InterPro" id="IPR016032">
    <property type="entry name" value="Sig_transdc_resp-reg_C-effctor"/>
</dbReference>
<evidence type="ECO:0000256" key="7">
    <source>
        <dbReference type="ARBA" id="ARBA00024867"/>
    </source>
</evidence>
<dbReference type="Proteomes" id="UP000824205">
    <property type="component" value="Unassembled WGS sequence"/>
</dbReference>
<dbReference type="SUPFAM" id="SSF52172">
    <property type="entry name" value="CheY-like"/>
    <property type="match status" value="1"/>
</dbReference>
<evidence type="ECO:0000256" key="6">
    <source>
        <dbReference type="ARBA" id="ARBA00023163"/>
    </source>
</evidence>
<dbReference type="SUPFAM" id="SSF46894">
    <property type="entry name" value="C-terminal effector domain of the bipartite response regulators"/>
    <property type="match status" value="1"/>
</dbReference>